<keyword evidence="4 10" id="KW-0547">Nucleotide-binding</keyword>
<dbReference type="GO" id="GO:0071555">
    <property type="term" value="P:cell wall organization"/>
    <property type="evidence" value="ECO:0007669"/>
    <property type="project" value="UniProtKB-KW"/>
</dbReference>
<evidence type="ECO:0000256" key="10">
    <source>
        <dbReference type="HAMAP-Rule" id="MF_02019"/>
    </source>
</evidence>
<dbReference type="GO" id="GO:0047480">
    <property type="term" value="F:UDP-N-acetylmuramoyl-tripeptide-D-alanyl-D-alanine ligase activity"/>
    <property type="evidence" value="ECO:0007669"/>
    <property type="project" value="UniProtKB-UniRule"/>
</dbReference>
<evidence type="ECO:0000256" key="3">
    <source>
        <dbReference type="ARBA" id="ARBA00022618"/>
    </source>
</evidence>
<accession>A0A4Q2EI55</accession>
<dbReference type="GO" id="GO:0005524">
    <property type="term" value="F:ATP binding"/>
    <property type="evidence" value="ECO:0007669"/>
    <property type="project" value="UniProtKB-UniRule"/>
</dbReference>
<dbReference type="GO" id="GO:0008766">
    <property type="term" value="F:UDP-N-acetylmuramoylalanyl-D-glutamyl-2,6-diaminopimelate-D-alanyl-D-alanine ligase activity"/>
    <property type="evidence" value="ECO:0007669"/>
    <property type="project" value="RHEA"/>
</dbReference>
<feature type="domain" description="Mur ligase C-terminal" evidence="13">
    <location>
        <begin position="333"/>
        <end position="456"/>
    </location>
</feature>
<dbReference type="GO" id="GO:0005737">
    <property type="term" value="C:cytoplasm"/>
    <property type="evidence" value="ECO:0007669"/>
    <property type="project" value="UniProtKB-SubCell"/>
</dbReference>
<feature type="binding site" evidence="10">
    <location>
        <begin position="114"/>
        <end position="120"/>
    </location>
    <ligand>
        <name>ATP</name>
        <dbReference type="ChEBI" id="CHEBI:30616"/>
    </ligand>
</feature>
<feature type="domain" description="Mur ligase N-terminal catalytic" evidence="12">
    <location>
        <begin position="32"/>
        <end position="91"/>
    </location>
</feature>
<evidence type="ECO:0000256" key="7">
    <source>
        <dbReference type="ARBA" id="ARBA00022984"/>
    </source>
</evidence>
<keyword evidence="7 10" id="KW-0573">Peptidoglycan synthesis</keyword>
<feature type="domain" description="Mur ligase central" evidence="14">
    <location>
        <begin position="112"/>
        <end position="309"/>
    </location>
</feature>
<keyword evidence="8 10" id="KW-0131">Cell cycle</keyword>
<name>A0A4Q2EI55_9ACTN</name>
<dbReference type="EMBL" id="PPCV01000004">
    <property type="protein sequence ID" value="RXW32376.1"/>
    <property type="molecule type" value="Genomic_DNA"/>
</dbReference>
<evidence type="ECO:0000313" key="16">
    <source>
        <dbReference type="Proteomes" id="UP000290624"/>
    </source>
</evidence>
<comment type="caution">
    <text evidence="15">The sequence shown here is derived from an EMBL/GenBank/DDBJ whole genome shotgun (WGS) entry which is preliminary data.</text>
</comment>
<dbReference type="SUPFAM" id="SSF63418">
    <property type="entry name" value="MurE/MurF N-terminal domain"/>
    <property type="match status" value="1"/>
</dbReference>
<keyword evidence="2 10" id="KW-0436">Ligase</keyword>
<dbReference type="UniPathway" id="UPA00219"/>
<dbReference type="Pfam" id="PF02875">
    <property type="entry name" value="Mur_ligase_C"/>
    <property type="match status" value="1"/>
</dbReference>
<dbReference type="PANTHER" id="PTHR43024">
    <property type="entry name" value="UDP-N-ACETYLMURAMOYL-TRIPEPTIDE--D-ALANYL-D-ALANINE LIGASE"/>
    <property type="match status" value="1"/>
</dbReference>
<dbReference type="InterPro" id="IPR000713">
    <property type="entry name" value="Mur_ligase_N"/>
</dbReference>
<dbReference type="GO" id="GO:0009252">
    <property type="term" value="P:peptidoglycan biosynthetic process"/>
    <property type="evidence" value="ECO:0007669"/>
    <property type="project" value="UniProtKB-UniRule"/>
</dbReference>
<dbReference type="Gene3D" id="3.90.190.20">
    <property type="entry name" value="Mur ligase, C-terminal domain"/>
    <property type="match status" value="1"/>
</dbReference>
<keyword evidence="16" id="KW-1185">Reference proteome</keyword>
<gene>
    <name evidence="10" type="primary">murF</name>
    <name evidence="15" type="ORF">C1706_07460</name>
</gene>
<evidence type="ECO:0000256" key="2">
    <source>
        <dbReference type="ARBA" id="ARBA00022598"/>
    </source>
</evidence>
<evidence type="ECO:0000256" key="5">
    <source>
        <dbReference type="ARBA" id="ARBA00022840"/>
    </source>
</evidence>
<dbReference type="GO" id="GO:0051301">
    <property type="term" value="P:cell division"/>
    <property type="evidence" value="ECO:0007669"/>
    <property type="project" value="UniProtKB-KW"/>
</dbReference>
<dbReference type="SUPFAM" id="SSF53623">
    <property type="entry name" value="MurD-like peptide ligases, catalytic domain"/>
    <property type="match status" value="1"/>
</dbReference>
<dbReference type="Pfam" id="PF01225">
    <property type="entry name" value="Mur_ligase"/>
    <property type="match status" value="1"/>
</dbReference>
<dbReference type="InterPro" id="IPR036565">
    <property type="entry name" value="Mur-like_cat_sf"/>
</dbReference>
<evidence type="ECO:0000256" key="6">
    <source>
        <dbReference type="ARBA" id="ARBA00022960"/>
    </source>
</evidence>
<dbReference type="GO" id="GO:0008360">
    <property type="term" value="P:regulation of cell shape"/>
    <property type="evidence" value="ECO:0007669"/>
    <property type="project" value="UniProtKB-KW"/>
</dbReference>
<dbReference type="SUPFAM" id="SSF53244">
    <property type="entry name" value="MurD-like peptide ligases, peptide-binding domain"/>
    <property type="match status" value="1"/>
</dbReference>
<dbReference type="InterPro" id="IPR035911">
    <property type="entry name" value="MurE/MurF_N"/>
</dbReference>
<evidence type="ECO:0000259" key="14">
    <source>
        <dbReference type="Pfam" id="PF08245"/>
    </source>
</evidence>
<evidence type="ECO:0000259" key="13">
    <source>
        <dbReference type="Pfam" id="PF02875"/>
    </source>
</evidence>
<dbReference type="Proteomes" id="UP000290624">
    <property type="component" value="Unassembled WGS sequence"/>
</dbReference>
<dbReference type="PANTHER" id="PTHR43024:SF1">
    <property type="entry name" value="UDP-N-ACETYLMURAMOYL-TRIPEPTIDE--D-ALANYL-D-ALANINE LIGASE"/>
    <property type="match status" value="1"/>
</dbReference>
<evidence type="ECO:0000256" key="4">
    <source>
        <dbReference type="ARBA" id="ARBA00022741"/>
    </source>
</evidence>
<dbReference type="Pfam" id="PF08245">
    <property type="entry name" value="Mur_ligase_M"/>
    <property type="match status" value="1"/>
</dbReference>
<dbReference type="InterPro" id="IPR036615">
    <property type="entry name" value="Mur_ligase_C_dom_sf"/>
</dbReference>
<evidence type="ECO:0000256" key="11">
    <source>
        <dbReference type="RuleBase" id="RU004136"/>
    </source>
</evidence>
<dbReference type="Gene3D" id="3.40.1190.10">
    <property type="entry name" value="Mur-like, catalytic domain"/>
    <property type="match status" value="1"/>
</dbReference>
<comment type="subcellular location">
    <subcellularLocation>
        <location evidence="10 11">Cytoplasm</location>
    </subcellularLocation>
</comment>
<comment type="pathway">
    <text evidence="10 11">Cell wall biogenesis; peptidoglycan biosynthesis.</text>
</comment>
<dbReference type="AlphaFoldDB" id="A0A4Q2EI55"/>
<dbReference type="HAMAP" id="MF_02019">
    <property type="entry name" value="MurF"/>
    <property type="match status" value="1"/>
</dbReference>
<dbReference type="NCBIfam" id="TIGR01143">
    <property type="entry name" value="murF"/>
    <property type="match status" value="1"/>
</dbReference>
<keyword evidence="1 10" id="KW-0963">Cytoplasm</keyword>
<keyword evidence="9 10" id="KW-0961">Cell wall biogenesis/degradation</keyword>
<dbReference type="InterPro" id="IPR051046">
    <property type="entry name" value="MurCDEF_CellWall_CoF430Synth"/>
</dbReference>
<dbReference type="InterPro" id="IPR013221">
    <property type="entry name" value="Mur_ligase_cen"/>
</dbReference>
<comment type="function">
    <text evidence="10 11">Involved in cell wall formation. Catalyzes the final step in the synthesis of UDP-N-acetylmuramoyl-pentapeptide, the precursor of murein.</text>
</comment>
<dbReference type="InterPro" id="IPR004101">
    <property type="entry name" value="Mur_ligase_C"/>
</dbReference>
<protein>
    <recommendedName>
        <fullName evidence="10 11">UDP-N-acetylmuramoyl-tripeptide--D-alanyl-D-alanine ligase</fullName>
        <ecNumber evidence="10 11">6.3.2.10</ecNumber>
    </recommendedName>
    <alternativeName>
        <fullName evidence="10">D-alanyl-D-alanine-adding enzyme</fullName>
    </alternativeName>
</protein>
<keyword evidence="5 10" id="KW-0067">ATP-binding</keyword>
<reference evidence="15 16" key="1">
    <citation type="submission" date="2018-01" db="EMBL/GenBank/DDBJ databases">
        <title>Lactibacter flavus gen. nov., sp. nov., a novel bacterium of the family Propionibacteriaceae isolated from raw milk and dairy products.</title>
        <authorList>
            <person name="Wenning M."/>
            <person name="Breitenwieser F."/>
            <person name="Huptas C."/>
            <person name="von Neubeck M."/>
            <person name="Busse H.-J."/>
            <person name="Scherer S."/>
        </authorList>
    </citation>
    <scope>NUCLEOTIDE SEQUENCE [LARGE SCALE GENOMIC DNA]</scope>
    <source>
        <strain evidence="15 16">VG341</strain>
    </source>
</reference>
<evidence type="ECO:0000256" key="9">
    <source>
        <dbReference type="ARBA" id="ARBA00023316"/>
    </source>
</evidence>
<keyword evidence="6 10" id="KW-0133">Cell shape</keyword>
<dbReference type="EC" id="6.3.2.10" evidence="10 11"/>
<evidence type="ECO:0000256" key="1">
    <source>
        <dbReference type="ARBA" id="ARBA00022490"/>
    </source>
</evidence>
<comment type="similarity">
    <text evidence="10">Belongs to the MurCDEF family. MurF subfamily.</text>
</comment>
<dbReference type="OrthoDB" id="9800958at2"/>
<dbReference type="Gene3D" id="3.40.1390.10">
    <property type="entry name" value="MurE/MurF, N-terminal domain"/>
    <property type="match status" value="1"/>
</dbReference>
<organism evidence="15 16">
    <name type="scientific">Propioniciclava flava</name>
    <dbReference type="NCBI Taxonomy" id="2072026"/>
    <lineage>
        <taxon>Bacteria</taxon>
        <taxon>Bacillati</taxon>
        <taxon>Actinomycetota</taxon>
        <taxon>Actinomycetes</taxon>
        <taxon>Propionibacteriales</taxon>
        <taxon>Propionibacteriaceae</taxon>
        <taxon>Propioniciclava</taxon>
    </lineage>
</organism>
<sequence length="477" mass="48865">MDPVTLAHVAHVTGGRLVRATNADELVGPDVVTDSRVVTPGGLFVAIAGERTDGHDHLEQARDRGARAALVTREVAVDLPQIVVADTVAALAEVARDVVTRAEVTGLRVVGITGSSGKTSTKDLVAKVLGDAGATIAPPGSFNNEIGAPLTACRVTSETRFLVSEMGARGRGHITALARISRPTIGAVLNVGHAHVGEFGSVEAIAEAKGELVEALPPQGWAVLNADDPLVSAMASRTTARRAVFSAEGDPGAEAGALRVWAQEVRPDALQRHRFELNAAGLVVGRAEVQLRVLGRHQVLNALAAAAIALAAGVGLGEIAASLSAATAASRWRMELITRPDGVRILNDAYNANPDSMRAALHTLAGMRDGLGRLIAALGDMLELGSSADAEHRALGALAAELGIHVLAVGDEGPLIAAGATDAGGTGEYLADVNALTNRLRALVRPGDIVVVKASRGLALERVAEALAAATDEGDPA</sequence>
<evidence type="ECO:0000256" key="8">
    <source>
        <dbReference type="ARBA" id="ARBA00023306"/>
    </source>
</evidence>
<dbReference type="RefSeq" id="WP_129458598.1">
    <property type="nucleotide sequence ID" value="NZ_PPCV01000004.1"/>
</dbReference>
<dbReference type="InterPro" id="IPR005863">
    <property type="entry name" value="UDP-N-AcMur_synth"/>
</dbReference>
<proteinExistence type="inferred from homology"/>
<comment type="catalytic activity">
    <reaction evidence="10 11">
        <text>D-alanyl-D-alanine + UDP-N-acetyl-alpha-D-muramoyl-L-alanyl-gamma-D-glutamyl-meso-2,6-diaminopimelate + ATP = UDP-N-acetyl-alpha-D-muramoyl-L-alanyl-gamma-D-glutamyl-meso-2,6-diaminopimeloyl-D-alanyl-D-alanine + ADP + phosphate + H(+)</text>
        <dbReference type="Rhea" id="RHEA:28374"/>
        <dbReference type="ChEBI" id="CHEBI:15378"/>
        <dbReference type="ChEBI" id="CHEBI:30616"/>
        <dbReference type="ChEBI" id="CHEBI:43474"/>
        <dbReference type="ChEBI" id="CHEBI:57822"/>
        <dbReference type="ChEBI" id="CHEBI:61386"/>
        <dbReference type="ChEBI" id="CHEBI:83905"/>
        <dbReference type="ChEBI" id="CHEBI:456216"/>
        <dbReference type="EC" id="6.3.2.10"/>
    </reaction>
</comment>
<keyword evidence="3 10" id="KW-0132">Cell division</keyword>
<evidence type="ECO:0000259" key="12">
    <source>
        <dbReference type="Pfam" id="PF01225"/>
    </source>
</evidence>
<evidence type="ECO:0000313" key="15">
    <source>
        <dbReference type="EMBL" id="RXW32376.1"/>
    </source>
</evidence>